<dbReference type="Proteomes" id="UP001156484">
    <property type="component" value="Chromosome"/>
</dbReference>
<name>A0ACD4DE31_9NOCA</name>
<accession>A0ACD4DE31</accession>
<evidence type="ECO:0000313" key="1">
    <source>
        <dbReference type="EMBL" id="UYP18244.1"/>
    </source>
</evidence>
<protein>
    <submittedName>
        <fullName evidence="1">Nitroreductase family protein</fullName>
    </submittedName>
</protein>
<evidence type="ECO:0000313" key="2">
    <source>
        <dbReference type="Proteomes" id="UP001156484"/>
    </source>
</evidence>
<dbReference type="EMBL" id="CP107551">
    <property type="protein sequence ID" value="UYP18244.1"/>
    <property type="molecule type" value="Genomic_DNA"/>
</dbReference>
<reference evidence="1" key="1">
    <citation type="submission" date="2022-10" db="EMBL/GenBank/DDBJ databases">
        <title>Rhodococcus ferula Z13 complete genome.</title>
        <authorList>
            <person name="Long X."/>
            <person name="Zang M."/>
        </authorList>
    </citation>
    <scope>NUCLEOTIDE SEQUENCE</scope>
    <source>
        <strain evidence="1">Z13</strain>
    </source>
</reference>
<proteinExistence type="predicted"/>
<organism evidence="1 2">
    <name type="scientific">Rhodococcus sacchari</name>
    <dbReference type="NCBI Taxonomy" id="2962047"/>
    <lineage>
        <taxon>Bacteria</taxon>
        <taxon>Bacillati</taxon>
        <taxon>Actinomycetota</taxon>
        <taxon>Actinomycetes</taxon>
        <taxon>Mycobacteriales</taxon>
        <taxon>Nocardiaceae</taxon>
        <taxon>Rhodococcus</taxon>
    </lineage>
</organism>
<keyword evidence="2" id="KW-1185">Reference proteome</keyword>
<sequence length="282" mass="30343">MTDTVLDDRVAALHRRYGARAAQRAAEHIGPEVWNEVLALQLAHRSVRTFLPEPVSEEHLRAIVAAASSAASSSNLQLWSVIAVTDRERLARIAPLAGDQAVVRNAPLLLVWVADLARAARLAQQHGKDLVNAGYVESALLGVVDAALAAQNATLAAESLGLGAVYIGALRNHPRELAAELNLPDHSFAVVGQVVGHPDPDAAPEVKPRLGQDVVLHREQYAAENTDDGVAAYEAEIAEFYREQGLAESWVARVLSRFSAPGAFGSREALRDALQERGFRLD</sequence>
<gene>
    <name evidence="1" type="ORF">OED52_16505</name>
</gene>